<evidence type="ECO:0000313" key="2">
    <source>
        <dbReference type="EMBL" id="AJT47988.1"/>
    </source>
</evidence>
<evidence type="ECO:0000256" key="1">
    <source>
        <dbReference type="SAM" id="Phobius"/>
    </source>
</evidence>
<organism evidence="2">
    <name type="scientific">Saxidomus purpurata</name>
    <dbReference type="NCBI Taxonomy" id="311201"/>
    <lineage>
        <taxon>Eukaryota</taxon>
        <taxon>Metazoa</taxon>
        <taxon>Spiralia</taxon>
        <taxon>Lophotrochozoa</taxon>
        <taxon>Mollusca</taxon>
        <taxon>Bivalvia</taxon>
        <taxon>Autobranchia</taxon>
        <taxon>Heteroconchia</taxon>
        <taxon>Euheterodonta</taxon>
        <taxon>Imparidentia</taxon>
        <taxon>Neoheterodontei</taxon>
        <taxon>Venerida</taxon>
        <taxon>Veneroidea</taxon>
        <taxon>Veneridae</taxon>
        <taxon>Saxidomus</taxon>
    </lineage>
</organism>
<reference evidence="2" key="1">
    <citation type="submission" date="2015-01" db="EMBL/GenBank/DDBJ databases">
        <title>Complete mitochondrial genome of Saxidomus purpuratus (Veneroida, Veneridae).</title>
        <authorList>
            <person name="Bao X."/>
            <person name="Liu W."/>
            <person name="Gao X."/>
            <person name="He C."/>
        </authorList>
    </citation>
    <scope>NUCLEOTIDE SEQUENCE</scope>
</reference>
<dbReference type="RefSeq" id="YP_009128918.1">
    <property type="nucleotide sequence ID" value="NC_026728.1"/>
</dbReference>
<keyword evidence="1" id="KW-0812">Transmembrane</keyword>
<keyword evidence="1" id="KW-0472">Membrane</keyword>
<feature type="transmembrane region" description="Helical" evidence="1">
    <location>
        <begin position="6"/>
        <end position="23"/>
    </location>
</feature>
<feature type="transmembrane region" description="Helical" evidence="1">
    <location>
        <begin position="55"/>
        <end position="79"/>
    </location>
</feature>
<dbReference type="CTD" id="4539"/>
<name>A0A0D4CFR5_9BIVA</name>
<accession>A0A0D4CFR5</accession>
<keyword evidence="2" id="KW-0496">Mitochondrion</keyword>
<dbReference type="GeneID" id="23765275"/>
<feature type="transmembrane region" description="Helical" evidence="1">
    <location>
        <begin position="30"/>
        <end position="49"/>
    </location>
</feature>
<protein>
    <submittedName>
        <fullName evidence="2">NADH dehydrogenase subunit 4L</fullName>
    </submittedName>
</protein>
<gene>
    <name evidence="2" type="primary">ND4L</name>
</gene>
<sequence length="98" mass="11332">MMGLDICFFFFFFFAIFHLFYQAKIFLNMLLVFELLTFLIFCMGMFLSSVSLNYVGFHVCLLILCFGVVETVMGLAILISCSRYTGKTKFVSFSSLKF</sequence>
<dbReference type="Gene3D" id="1.10.287.3510">
    <property type="match status" value="1"/>
</dbReference>
<proteinExistence type="predicted"/>
<keyword evidence="1" id="KW-1133">Transmembrane helix</keyword>
<geneLocation type="mitochondrion" evidence="2"/>
<dbReference type="AlphaFoldDB" id="A0A0D4CFR5"/>
<dbReference type="EMBL" id="KP419933">
    <property type="protein sequence ID" value="AJT47988.1"/>
    <property type="molecule type" value="Genomic_DNA"/>
</dbReference>